<organism evidence="1 2">
    <name type="scientific">Trichonephila inaurata madagascariensis</name>
    <dbReference type="NCBI Taxonomy" id="2747483"/>
    <lineage>
        <taxon>Eukaryota</taxon>
        <taxon>Metazoa</taxon>
        <taxon>Ecdysozoa</taxon>
        <taxon>Arthropoda</taxon>
        <taxon>Chelicerata</taxon>
        <taxon>Arachnida</taxon>
        <taxon>Araneae</taxon>
        <taxon>Araneomorphae</taxon>
        <taxon>Entelegynae</taxon>
        <taxon>Araneoidea</taxon>
        <taxon>Nephilidae</taxon>
        <taxon>Trichonephila</taxon>
        <taxon>Trichonephila inaurata</taxon>
    </lineage>
</organism>
<evidence type="ECO:0000313" key="1">
    <source>
        <dbReference type="EMBL" id="GFY66673.1"/>
    </source>
</evidence>
<dbReference type="AlphaFoldDB" id="A0A8X6Y9P4"/>
<name>A0A8X6Y9P4_9ARAC</name>
<reference evidence="1" key="1">
    <citation type="submission" date="2020-08" db="EMBL/GenBank/DDBJ databases">
        <title>Multicomponent nature underlies the extraordinary mechanical properties of spider dragline silk.</title>
        <authorList>
            <person name="Kono N."/>
            <person name="Nakamura H."/>
            <person name="Mori M."/>
            <person name="Yoshida Y."/>
            <person name="Ohtoshi R."/>
            <person name="Malay A.D."/>
            <person name="Moran D.A.P."/>
            <person name="Tomita M."/>
            <person name="Numata K."/>
            <person name="Arakawa K."/>
        </authorList>
    </citation>
    <scope>NUCLEOTIDE SEQUENCE</scope>
</reference>
<proteinExistence type="predicted"/>
<gene>
    <name evidence="1" type="primary">AVEN_37731_1</name>
    <name evidence="1" type="ORF">TNIN_146691</name>
</gene>
<evidence type="ECO:0000313" key="2">
    <source>
        <dbReference type="Proteomes" id="UP000886998"/>
    </source>
</evidence>
<dbReference type="EMBL" id="BMAV01016186">
    <property type="protein sequence ID" value="GFY66673.1"/>
    <property type="molecule type" value="Genomic_DNA"/>
</dbReference>
<dbReference type="Proteomes" id="UP000886998">
    <property type="component" value="Unassembled WGS sequence"/>
</dbReference>
<protein>
    <submittedName>
        <fullName evidence="1">Uncharacterized protein</fullName>
    </submittedName>
</protein>
<accession>A0A8X6Y9P4</accession>
<comment type="caution">
    <text evidence="1">The sequence shown here is derived from an EMBL/GenBank/DDBJ whole genome shotgun (WGS) entry which is preliminary data.</text>
</comment>
<sequence length="189" mass="21517">MSSTSNFHLRCRFDKQVPQQSELGLVMKIFRYSERPNRGLQSIASHLPPSKQKAECPDNHKQSSVFGIFLFTSLLIPTSNPLLLSFPLFPAHHVSPLQVLFYYIPTTMDNLLVRNECQMAHVICFFYAATPLFAHPWKGWPLCENPLFTQGMTPECHRNSDLVVMMSFGLENRILFSILGGNVNVQSET</sequence>
<dbReference type="OrthoDB" id="10499813at2759"/>
<keyword evidence="2" id="KW-1185">Reference proteome</keyword>